<name>D9SQ41_CLOC7</name>
<accession>D9SQ41</accession>
<evidence type="ECO:0000256" key="3">
    <source>
        <dbReference type="ARBA" id="ARBA00061607"/>
    </source>
</evidence>
<dbReference type="STRING" id="573061.Clocel_2464"/>
<gene>
    <name evidence="5" type="ordered locus">Clocel_2464</name>
</gene>
<keyword evidence="2" id="KW-0067">ATP-binding</keyword>
<comment type="similarity">
    <text evidence="3">Belongs to the MoxR family.</text>
</comment>
<dbReference type="Proteomes" id="UP000002730">
    <property type="component" value="Chromosome"/>
</dbReference>
<dbReference type="FunFam" id="3.40.50.300:FF:000640">
    <property type="entry name" value="MoxR family ATPase"/>
    <property type="match status" value="1"/>
</dbReference>
<dbReference type="Pfam" id="PF07726">
    <property type="entry name" value="AAA_3"/>
    <property type="match status" value="1"/>
</dbReference>
<dbReference type="Gene3D" id="1.10.8.80">
    <property type="entry name" value="Magnesium chelatase subunit I, C-Terminal domain"/>
    <property type="match status" value="1"/>
</dbReference>
<dbReference type="SUPFAM" id="SSF52540">
    <property type="entry name" value="P-loop containing nucleoside triphosphate hydrolases"/>
    <property type="match status" value="1"/>
</dbReference>
<dbReference type="RefSeq" id="WP_010074691.1">
    <property type="nucleotide sequence ID" value="NC_014393.1"/>
</dbReference>
<dbReference type="InterPro" id="IPR050764">
    <property type="entry name" value="CbbQ/NirQ/NorQ/GpvN"/>
</dbReference>
<dbReference type="GO" id="GO:0016887">
    <property type="term" value="F:ATP hydrolysis activity"/>
    <property type="evidence" value="ECO:0007669"/>
    <property type="project" value="InterPro"/>
</dbReference>
<dbReference type="KEGG" id="ccb:Clocel_2464"/>
<dbReference type="SMART" id="SM00382">
    <property type="entry name" value="AAA"/>
    <property type="match status" value="1"/>
</dbReference>
<dbReference type="CDD" id="cd00009">
    <property type="entry name" value="AAA"/>
    <property type="match status" value="1"/>
</dbReference>
<proteinExistence type="inferred from homology"/>
<protein>
    <submittedName>
        <fullName evidence="5">ATPase associated with various cellular activities AAA_3</fullName>
    </submittedName>
</protein>
<dbReference type="PIRSF" id="PIRSF002849">
    <property type="entry name" value="AAA_ATPase_chaperone_MoxR_prd"/>
    <property type="match status" value="1"/>
</dbReference>
<dbReference type="InterPro" id="IPR041628">
    <property type="entry name" value="ChlI/MoxR_AAA_lid"/>
</dbReference>
<dbReference type="AlphaFoldDB" id="D9SQ41"/>
<evidence type="ECO:0000313" key="6">
    <source>
        <dbReference type="Proteomes" id="UP000002730"/>
    </source>
</evidence>
<evidence type="ECO:0000259" key="4">
    <source>
        <dbReference type="SMART" id="SM00382"/>
    </source>
</evidence>
<evidence type="ECO:0000256" key="1">
    <source>
        <dbReference type="ARBA" id="ARBA00022741"/>
    </source>
</evidence>
<evidence type="ECO:0000256" key="2">
    <source>
        <dbReference type="ARBA" id="ARBA00022840"/>
    </source>
</evidence>
<dbReference type="PANTHER" id="PTHR42759:SF5">
    <property type="entry name" value="METHANOL DEHYDROGENASE REGULATOR"/>
    <property type="match status" value="1"/>
</dbReference>
<evidence type="ECO:0000313" key="5">
    <source>
        <dbReference type="EMBL" id="ADL52177.1"/>
    </source>
</evidence>
<keyword evidence="6" id="KW-1185">Reference proteome</keyword>
<keyword evidence="1" id="KW-0547">Nucleotide-binding</keyword>
<sequence>MKIKEIRDKIKENVGKVIIGKDEIIDILITTVIAGGHALLEDVPGTGKTVMAKTLAKSIGGDFKRVQFTPDLLPSDITGINYYNQKLSEFVLRRGPIFTNILLADEINRATPRTQGSLLEAMEERQVSIDGVTHKLDTPFFVIATQNPVETQGTFPLPEAQIDRFLVKINMGYPTKEDGKKIIQRFMADNPMDTIEEVCTKEDIIQAAKEYQQVYLCEELQDYILSIIDRTLNHSDILLGVSPRGTLALVKAVRVYAAMDGRDYVTPEDIKTLSPYVLAHRIILKDAMRYKGVDSKVLILDILNEISVPTENWENIKER</sequence>
<organism evidence="5 6">
    <name type="scientific">Clostridium cellulovorans (strain ATCC 35296 / DSM 3052 / OCM 3 / 743B)</name>
    <dbReference type="NCBI Taxonomy" id="573061"/>
    <lineage>
        <taxon>Bacteria</taxon>
        <taxon>Bacillati</taxon>
        <taxon>Bacillota</taxon>
        <taxon>Clostridia</taxon>
        <taxon>Eubacteriales</taxon>
        <taxon>Clostridiaceae</taxon>
        <taxon>Clostridium</taxon>
    </lineage>
</organism>
<dbReference type="InterPro" id="IPR027417">
    <property type="entry name" value="P-loop_NTPase"/>
</dbReference>
<dbReference type="eggNOG" id="COG0714">
    <property type="taxonomic scope" value="Bacteria"/>
</dbReference>
<dbReference type="HOGENOM" id="CLU_034716_2_0_9"/>
<dbReference type="Gene3D" id="3.40.50.300">
    <property type="entry name" value="P-loop containing nucleotide triphosphate hydrolases"/>
    <property type="match status" value="1"/>
</dbReference>
<feature type="domain" description="AAA+ ATPase" evidence="4">
    <location>
        <begin position="34"/>
        <end position="175"/>
    </location>
</feature>
<dbReference type="GO" id="GO:0005524">
    <property type="term" value="F:ATP binding"/>
    <property type="evidence" value="ECO:0007669"/>
    <property type="project" value="UniProtKB-KW"/>
</dbReference>
<dbReference type="PANTHER" id="PTHR42759">
    <property type="entry name" value="MOXR FAMILY PROTEIN"/>
    <property type="match status" value="1"/>
</dbReference>
<dbReference type="InterPro" id="IPR011703">
    <property type="entry name" value="ATPase_AAA-3"/>
</dbReference>
<dbReference type="InterPro" id="IPR003593">
    <property type="entry name" value="AAA+_ATPase"/>
</dbReference>
<reference evidence="5 6" key="1">
    <citation type="submission" date="2010-08" db="EMBL/GenBank/DDBJ databases">
        <title>Complete sequence of Clostridium cellulovorans 743B.</title>
        <authorList>
            <consortium name="US DOE Joint Genome Institute"/>
            <person name="Lucas S."/>
            <person name="Copeland A."/>
            <person name="Lapidus A."/>
            <person name="Cheng J.-F."/>
            <person name="Bruce D."/>
            <person name="Goodwin L."/>
            <person name="Pitluck S."/>
            <person name="Chertkov O."/>
            <person name="Detter J.C."/>
            <person name="Han C."/>
            <person name="Tapia R."/>
            <person name="Land M."/>
            <person name="Hauser L."/>
            <person name="Chang Y.-J."/>
            <person name="Jeffries C."/>
            <person name="Kyrpides N."/>
            <person name="Ivanova N."/>
            <person name="Mikhailova N."/>
            <person name="Hemme C.L."/>
            <person name="Woyke T."/>
        </authorList>
    </citation>
    <scope>NUCLEOTIDE SEQUENCE [LARGE SCALE GENOMIC DNA]</scope>
    <source>
        <strain evidence="6">ATCC 35296 / DSM 3052 / OCM 3 / 743B</strain>
    </source>
</reference>
<dbReference type="Pfam" id="PF17863">
    <property type="entry name" value="AAA_lid_2"/>
    <property type="match status" value="1"/>
</dbReference>
<dbReference type="OrthoDB" id="9808397at2"/>
<dbReference type="EMBL" id="CP002160">
    <property type="protein sequence ID" value="ADL52177.1"/>
    <property type="molecule type" value="Genomic_DNA"/>
</dbReference>